<evidence type="ECO:0000256" key="5">
    <source>
        <dbReference type="ARBA" id="ARBA00023136"/>
    </source>
</evidence>
<protein>
    <submittedName>
        <fullName evidence="8">Multidrug resistance protein B</fullName>
    </submittedName>
</protein>
<dbReference type="RefSeq" id="WP_005770801.1">
    <property type="nucleotide sequence ID" value="NC_009727.1"/>
</dbReference>
<dbReference type="CDD" id="cd17321">
    <property type="entry name" value="MFS_MMR_MDR_like"/>
    <property type="match status" value="1"/>
</dbReference>
<keyword evidence="2" id="KW-0813">Transport</keyword>
<evidence type="ECO:0000259" key="7">
    <source>
        <dbReference type="PROSITE" id="PS50850"/>
    </source>
</evidence>
<feature type="transmembrane region" description="Helical" evidence="6">
    <location>
        <begin position="82"/>
        <end position="101"/>
    </location>
</feature>
<keyword evidence="4 6" id="KW-1133">Transmembrane helix</keyword>
<dbReference type="InterPro" id="IPR020846">
    <property type="entry name" value="MFS_dom"/>
</dbReference>
<dbReference type="KEGG" id="cbd:CBUD_1328"/>
<keyword evidence="5 6" id="KW-0472">Membrane</keyword>
<feature type="transmembrane region" description="Helical" evidence="6">
    <location>
        <begin position="51"/>
        <end position="70"/>
    </location>
</feature>
<dbReference type="PANTHER" id="PTHR42718:SF9">
    <property type="entry name" value="MAJOR FACILITATOR SUPERFAMILY MULTIDRUG TRANSPORTER MFSC"/>
    <property type="match status" value="1"/>
</dbReference>
<organism evidence="8 9">
    <name type="scientific">Coxiella burnetii (strain Dugway 5J108-111)</name>
    <dbReference type="NCBI Taxonomy" id="434922"/>
    <lineage>
        <taxon>Bacteria</taxon>
        <taxon>Pseudomonadati</taxon>
        <taxon>Pseudomonadota</taxon>
        <taxon>Gammaproteobacteria</taxon>
        <taxon>Legionellales</taxon>
        <taxon>Coxiellaceae</taxon>
        <taxon>Coxiella</taxon>
    </lineage>
</organism>
<proteinExistence type="predicted"/>
<keyword evidence="3 6" id="KW-0812">Transmembrane</keyword>
<feature type="transmembrane region" description="Helical" evidence="6">
    <location>
        <begin position="107"/>
        <end position="127"/>
    </location>
</feature>
<dbReference type="AlphaFoldDB" id="A9KFU2"/>
<feature type="transmembrane region" description="Helical" evidence="6">
    <location>
        <begin position="337"/>
        <end position="356"/>
    </location>
</feature>
<evidence type="ECO:0000313" key="9">
    <source>
        <dbReference type="Proteomes" id="UP000008555"/>
    </source>
</evidence>
<feature type="transmembrane region" description="Helical" evidence="6">
    <location>
        <begin position="401"/>
        <end position="425"/>
    </location>
</feature>
<feature type="transmembrane region" description="Helical" evidence="6">
    <location>
        <begin position="139"/>
        <end position="158"/>
    </location>
</feature>
<feature type="transmembrane region" description="Helical" evidence="6">
    <location>
        <begin position="202"/>
        <end position="222"/>
    </location>
</feature>
<feature type="transmembrane region" description="Helical" evidence="6">
    <location>
        <begin position="362"/>
        <end position="380"/>
    </location>
</feature>
<feature type="transmembrane region" description="Helical" evidence="6">
    <location>
        <begin position="14"/>
        <end position="39"/>
    </location>
</feature>
<evidence type="ECO:0000256" key="2">
    <source>
        <dbReference type="ARBA" id="ARBA00022448"/>
    </source>
</evidence>
<dbReference type="Proteomes" id="UP000008555">
    <property type="component" value="Chromosome"/>
</dbReference>
<dbReference type="InterPro" id="IPR036259">
    <property type="entry name" value="MFS_trans_sf"/>
</dbReference>
<dbReference type="PROSITE" id="PS50850">
    <property type="entry name" value="MFS"/>
    <property type="match status" value="1"/>
</dbReference>
<feature type="transmembrane region" description="Helical" evidence="6">
    <location>
        <begin position="303"/>
        <end position="325"/>
    </location>
</feature>
<gene>
    <name evidence="8" type="ordered locus">CBUD_1328</name>
</gene>
<dbReference type="Gene3D" id="1.20.1250.20">
    <property type="entry name" value="MFS general substrate transporter like domains"/>
    <property type="match status" value="1"/>
</dbReference>
<comment type="subcellular location">
    <subcellularLocation>
        <location evidence="1">Membrane</location>
        <topology evidence="1">Multi-pass membrane protein</topology>
    </subcellularLocation>
</comment>
<feature type="transmembrane region" description="Helical" evidence="6">
    <location>
        <begin position="271"/>
        <end position="291"/>
    </location>
</feature>
<dbReference type="GO" id="GO:0016020">
    <property type="term" value="C:membrane"/>
    <property type="evidence" value="ECO:0007669"/>
    <property type="project" value="UniProtKB-SubCell"/>
</dbReference>
<dbReference type="EMBL" id="CP000733">
    <property type="protein sequence ID" value="ABS77352.1"/>
    <property type="molecule type" value="Genomic_DNA"/>
</dbReference>
<dbReference type="HOGENOM" id="CLU_000960_28_3_6"/>
<evidence type="ECO:0000313" key="8">
    <source>
        <dbReference type="EMBL" id="ABS77352.1"/>
    </source>
</evidence>
<accession>A9KFU2</accession>
<feature type="transmembrane region" description="Helical" evidence="6">
    <location>
        <begin position="170"/>
        <end position="190"/>
    </location>
</feature>
<dbReference type="PANTHER" id="PTHR42718">
    <property type="entry name" value="MAJOR FACILITATOR SUPERFAMILY MULTIDRUG TRANSPORTER MFSC"/>
    <property type="match status" value="1"/>
</dbReference>
<name>A9KFU2_COXBN</name>
<evidence type="ECO:0000256" key="1">
    <source>
        <dbReference type="ARBA" id="ARBA00004141"/>
    </source>
</evidence>
<dbReference type="Pfam" id="PF07690">
    <property type="entry name" value="MFS_1"/>
    <property type="match status" value="1"/>
</dbReference>
<feature type="transmembrane region" description="Helical" evidence="6">
    <location>
        <begin position="234"/>
        <end position="251"/>
    </location>
</feature>
<dbReference type="GO" id="GO:0022857">
    <property type="term" value="F:transmembrane transporter activity"/>
    <property type="evidence" value="ECO:0007669"/>
    <property type="project" value="InterPro"/>
</dbReference>
<dbReference type="Gene3D" id="1.20.1720.10">
    <property type="entry name" value="Multidrug resistance protein D"/>
    <property type="match status" value="1"/>
</dbReference>
<sequence>MKSYYLEGNPLRKWLVLTAVCLAVFTITVNTTAVMNALLAMSNELHLTPIALQWIVNAYMLACASFIVVGGQLGDLFGRRNMFFVGAGFFIISSLIIALGHHPTTLIVGRALQGLSAAIVVPMTLAITKFAFLNEKESFAIALWTGAVGLGFAFGPVISGIFSTYLSWRYIFWANIPLMFIAIIMARLFARKSRGAREDIRLDLWGLAFLAFGLITLTLGLVEGNVWGWSSLKTLILLIAGVFLLLVFWFLEHHVRSPLVHFSHFRKRLFIAGNIGIAASLFTMMGMLYFFNTFIQNPFLLHYSALRAGIAILPISVSIFLLSLVASTITKHWGYRLPMALGLVLIAIGTFILHNVTIYTTYYALWFPLLLTGLGLGLVFPNSPSLGMQALPKEKLGEGAGIINTINYYSGILCVAIGTLISILLGREKFYQSIAPTELPSITLSQIDRAVFGHQGNLQQILSSLSDSTQNQLIHAIQLSTVKSFTAVMLMCFTMTIIGLIGICFFARSKT</sequence>
<feature type="domain" description="Major facilitator superfamily (MFS) profile" evidence="7">
    <location>
        <begin position="16"/>
        <end position="511"/>
    </location>
</feature>
<evidence type="ECO:0000256" key="4">
    <source>
        <dbReference type="ARBA" id="ARBA00022989"/>
    </source>
</evidence>
<dbReference type="SUPFAM" id="SSF103473">
    <property type="entry name" value="MFS general substrate transporter"/>
    <property type="match status" value="2"/>
</dbReference>
<reference evidence="8 9" key="1">
    <citation type="journal article" date="2009" name="Infect. Immun.">
        <title>Comparative genomics reveal extensive transposon-mediated genomic plasticity and diversity among potential effector proteins within the genus Coxiella.</title>
        <authorList>
            <person name="Beare P.A."/>
            <person name="Unsworth N."/>
            <person name="Andoh M."/>
            <person name="Voth D.E."/>
            <person name="Omsland A."/>
            <person name="Gilk S.D."/>
            <person name="Williams K.P."/>
            <person name="Sobral B.W."/>
            <person name="Kupko J.J.III."/>
            <person name="Porcella S.F."/>
            <person name="Samuel J.E."/>
            <person name="Heinzen R.A."/>
        </authorList>
    </citation>
    <scope>NUCLEOTIDE SEQUENCE [LARGE SCALE GENOMIC DNA]</scope>
    <source>
        <strain evidence="8 9">Dugway 5J108-111</strain>
    </source>
</reference>
<evidence type="ECO:0000256" key="3">
    <source>
        <dbReference type="ARBA" id="ARBA00022692"/>
    </source>
</evidence>
<evidence type="ECO:0000256" key="6">
    <source>
        <dbReference type="SAM" id="Phobius"/>
    </source>
</evidence>
<dbReference type="InterPro" id="IPR011701">
    <property type="entry name" value="MFS"/>
</dbReference>
<feature type="transmembrane region" description="Helical" evidence="6">
    <location>
        <begin position="485"/>
        <end position="507"/>
    </location>
</feature>